<dbReference type="EMBL" id="MT153494">
    <property type="protein sequence ID" value="QMP82283.1"/>
    <property type="molecule type" value="Viral_cRNA"/>
</dbReference>
<sequence length="428" mass="46982">MAWRHVNDTTAQMTNAFKGIPVTGRIVGWNVNVAPATADRSSKYLYPFLMCSSIGDALSVGKSHDLPYIFSIAVANCMAPGVQEMALSQANARKLFTTNGLHFLHHSARGNRLCPALTAGNWADDILGLAAPNTPAATTYATLSTEGFLGSDQYAALVTDNAYVWIAHVILNMCKRTTINLIRNAALHVYVNAFLSFSKRGTVTDAKLDRIIEQIQLETDTALITEDRVIAMIYASLGSYIDENNARLIFEEWSRNCTGLSLRMQITLQQSSGSGLTTYSAIRQAVYLFGDFPWGRVMGLLPIEIKNFQRALDVISDNMYFGFSKRMSEYGSTKYKSLGYVAKELLKALGGPDFANLARANCWTRNPLHKALLDDLINAYVHRDAAQHPAASNEDVDLFKAMVKATFAAEEAEDDVHGGNVPADDDAQ</sequence>
<dbReference type="RefSeq" id="YP_010839897.1">
    <property type="nucleotide sequence ID" value="NC_078223.1"/>
</dbReference>
<dbReference type="GeneID" id="80550079"/>
<evidence type="ECO:0000313" key="1">
    <source>
        <dbReference type="EMBL" id="QMP82283.1"/>
    </source>
</evidence>
<dbReference type="KEGG" id="vg:80550079"/>
<dbReference type="Proteomes" id="UP000679776">
    <property type="component" value="Genome"/>
</dbReference>
<organism evidence="1 2">
    <name type="scientific">dermapteran chu-related virus 142</name>
    <dbReference type="NCBI Taxonomy" id="2849726"/>
    <lineage>
        <taxon>Viruses</taxon>
        <taxon>Riboviria</taxon>
        <taxon>Orthornavirae</taxon>
        <taxon>Negarnaviricota</taxon>
        <taxon>Haploviricotina</taxon>
        <taxon>Monjiviricetes</taxon>
        <taxon>Jingchuvirales</taxon>
        <taxon>Chuviridae</taxon>
        <taxon>Demapteravirus</taxon>
        <taxon>Demapteravirus dermapteri</taxon>
    </lineage>
</organism>
<keyword evidence="1" id="KW-0543">Viral nucleoprotein</keyword>
<name>A0A7D7EY48_9VIRU</name>
<keyword evidence="2" id="KW-1185">Reference proteome</keyword>
<evidence type="ECO:0000313" key="2">
    <source>
        <dbReference type="Proteomes" id="UP000679776"/>
    </source>
</evidence>
<proteinExistence type="predicted"/>
<reference evidence="1" key="1">
    <citation type="journal article" date="2019" name="PLoS Pathog.">
        <title>Re-assessing the diversity of negative strand RNA viruses in insects.</title>
        <authorList>
            <person name="Kafer S."/>
            <person name="Paraskevopoulou S."/>
            <person name="Zirkel F."/>
            <person name="Wieseke N."/>
            <person name="Donath A."/>
            <person name="Petersen M."/>
            <person name="Jones T.C."/>
            <person name="Liu S."/>
            <person name="Zhou X."/>
            <person name="Middendorf M."/>
            <person name="Junglen S."/>
            <person name="Misof B."/>
            <person name="Drosten C."/>
        </authorList>
    </citation>
    <scope>NUCLEOTIDE SEQUENCE</scope>
    <source>
        <strain evidence="1">OKIAV142</strain>
    </source>
</reference>
<accession>A0A7D7EY48</accession>
<keyword evidence="1" id="KW-0946">Virion</keyword>
<reference evidence="1" key="2">
    <citation type="submission" date="2020-03" db="EMBL/GenBank/DDBJ databases">
        <authorList>
            <person name="Kafer S."/>
            <person name="Paraskevopoulou S."/>
            <person name="Zirkel F."/>
            <person name="Wieseke N."/>
            <person name="Donath A."/>
            <person name="Petersen M."/>
            <person name="Jones T.C."/>
            <person name="Liu S."/>
            <person name="Zhou X."/>
            <person name="Middendorf M."/>
            <person name="Junglen S."/>
            <person name="Misof B."/>
            <person name="Drosten C."/>
        </authorList>
    </citation>
    <scope>NUCLEOTIDE SEQUENCE</scope>
    <source>
        <strain evidence="1">OKIAV142</strain>
    </source>
</reference>
<protein>
    <submittedName>
        <fullName evidence="1">Nucleocapsid protein</fullName>
    </submittedName>
</protein>
<dbReference type="GO" id="GO:0019013">
    <property type="term" value="C:viral nucleocapsid"/>
    <property type="evidence" value="ECO:0007669"/>
    <property type="project" value="UniProtKB-KW"/>
</dbReference>